<keyword evidence="4" id="KW-1185">Reference proteome</keyword>
<feature type="transmembrane region" description="Helical" evidence="2">
    <location>
        <begin position="313"/>
        <end position="340"/>
    </location>
</feature>
<dbReference type="EMBL" id="WBKB01000001">
    <property type="protein sequence ID" value="KAB1644712.1"/>
    <property type="molecule type" value="Genomic_DNA"/>
</dbReference>
<feature type="compositionally biased region" description="Acidic residues" evidence="1">
    <location>
        <begin position="129"/>
        <end position="139"/>
    </location>
</feature>
<feature type="region of interest" description="Disordered" evidence="1">
    <location>
        <begin position="258"/>
        <end position="284"/>
    </location>
</feature>
<keyword evidence="2" id="KW-0472">Membrane</keyword>
<feature type="compositionally biased region" description="Low complexity" evidence="1">
    <location>
        <begin position="165"/>
        <end position="213"/>
    </location>
</feature>
<feature type="transmembrane region" description="Helical" evidence="2">
    <location>
        <begin position="382"/>
        <end position="402"/>
    </location>
</feature>
<feature type="compositionally biased region" description="Basic and acidic residues" evidence="1">
    <location>
        <begin position="214"/>
        <end position="226"/>
    </location>
</feature>
<sequence length="491" mass="51467">MNDQQRSTPQPFDDGPRSTVDPHLLPAVNRTQRAQAEDPAPMPEASLVADTTDTGDTGDLSEAADTGDAGHANDTVQASDTRDTIDPSEFIAEEQDAGEPSPVTEESASTPSFEAETESVTGEAAPEIATDDTPIEEADVTLTTEPGSASEPGRVSEPGSASEPSNASNRADSNDAADVGSPAAATLATDTAAPETAAVPEAAASESTVSESTGRSRLDEALERSRTIPYEAPVPPAAEEEDAASVETAVVDTELVEATETETHESTDAISDADALAEEERRRDDEAFEDAMLGTASTEGLIVPPTKRGNRTFALVLAVITTIVFAALYAFAFSTARFIFTPGADILGDAWAFAGTAAFYVPVAVFAVVMILWSVISNRAGWWSYILASVLLAFLAFGGHYVGIAAQDVINGGAWSNQALFDAIRGAENLPGALIAFIAARESANWVGGLIAARGRRVIKLNQRDQADYERRVAEERELSAITSPASLESN</sequence>
<evidence type="ECO:0000313" key="4">
    <source>
        <dbReference type="Proteomes" id="UP000433493"/>
    </source>
</evidence>
<keyword evidence="2" id="KW-1133">Transmembrane helix</keyword>
<gene>
    <name evidence="3" type="ORF">F8O05_00050</name>
</gene>
<accession>A0A7J5BFK9</accession>
<evidence type="ECO:0000313" key="3">
    <source>
        <dbReference type="EMBL" id="KAB1644712.1"/>
    </source>
</evidence>
<proteinExistence type="predicted"/>
<organism evidence="3 4">
    <name type="scientific">Gulosibacter chungangensis</name>
    <dbReference type="NCBI Taxonomy" id="979746"/>
    <lineage>
        <taxon>Bacteria</taxon>
        <taxon>Bacillati</taxon>
        <taxon>Actinomycetota</taxon>
        <taxon>Actinomycetes</taxon>
        <taxon>Micrococcales</taxon>
        <taxon>Microbacteriaceae</taxon>
        <taxon>Gulosibacter</taxon>
    </lineage>
</organism>
<dbReference type="AlphaFoldDB" id="A0A7J5BFK9"/>
<keyword evidence="2" id="KW-0812">Transmembrane</keyword>
<feature type="region of interest" description="Disordered" evidence="1">
    <location>
        <begin position="1"/>
        <end position="246"/>
    </location>
</feature>
<feature type="transmembrane region" description="Helical" evidence="2">
    <location>
        <begin position="352"/>
        <end position="376"/>
    </location>
</feature>
<protein>
    <submittedName>
        <fullName evidence="3">Uncharacterized protein</fullName>
    </submittedName>
</protein>
<feature type="compositionally biased region" description="Polar residues" evidence="1">
    <location>
        <begin position="1"/>
        <end position="10"/>
    </location>
</feature>
<dbReference type="OrthoDB" id="5109074at2"/>
<comment type="caution">
    <text evidence="3">The sequence shown here is derived from an EMBL/GenBank/DDBJ whole genome shotgun (WGS) entry which is preliminary data.</text>
</comment>
<dbReference type="RefSeq" id="WP_158050673.1">
    <property type="nucleotide sequence ID" value="NZ_WBKB01000001.1"/>
</dbReference>
<evidence type="ECO:0000256" key="2">
    <source>
        <dbReference type="SAM" id="Phobius"/>
    </source>
</evidence>
<reference evidence="3 4" key="1">
    <citation type="submission" date="2019-09" db="EMBL/GenBank/DDBJ databases">
        <title>Phylogeny of genus Pseudoclavibacter and closely related genus.</title>
        <authorList>
            <person name="Li Y."/>
        </authorList>
    </citation>
    <scope>NUCLEOTIDE SEQUENCE [LARGE SCALE GENOMIC DNA]</scope>
    <source>
        <strain evidence="3 4">KCTC 13959</strain>
    </source>
</reference>
<name>A0A7J5BFK9_9MICO</name>
<evidence type="ECO:0000256" key="1">
    <source>
        <dbReference type="SAM" id="MobiDB-lite"/>
    </source>
</evidence>
<dbReference type="Proteomes" id="UP000433493">
    <property type="component" value="Unassembled WGS sequence"/>
</dbReference>